<dbReference type="AlphaFoldDB" id="W4G3G9"/>
<feature type="domain" description="Protein kinase" evidence="3">
    <location>
        <begin position="366"/>
        <end position="637"/>
    </location>
</feature>
<name>W4G3G9_APHAT</name>
<dbReference type="RefSeq" id="XP_009836914.1">
    <property type="nucleotide sequence ID" value="XM_009838612.1"/>
</dbReference>
<dbReference type="GO" id="GO:0004674">
    <property type="term" value="F:protein serine/threonine kinase activity"/>
    <property type="evidence" value="ECO:0007669"/>
    <property type="project" value="TreeGrafter"/>
</dbReference>
<evidence type="ECO:0000256" key="1">
    <source>
        <dbReference type="SAM" id="Phobius"/>
    </source>
</evidence>
<organism evidence="4">
    <name type="scientific">Aphanomyces astaci</name>
    <name type="common">Crayfish plague agent</name>
    <dbReference type="NCBI Taxonomy" id="112090"/>
    <lineage>
        <taxon>Eukaryota</taxon>
        <taxon>Sar</taxon>
        <taxon>Stramenopiles</taxon>
        <taxon>Oomycota</taxon>
        <taxon>Saprolegniomycetes</taxon>
        <taxon>Saprolegniales</taxon>
        <taxon>Verrucalvaceae</taxon>
        <taxon>Aphanomyces</taxon>
    </lineage>
</organism>
<keyword evidence="1" id="KW-0472">Membrane</keyword>
<dbReference type="InterPro" id="IPR001245">
    <property type="entry name" value="Ser-Thr/Tyr_kinase_cat_dom"/>
</dbReference>
<dbReference type="SUPFAM" id="SSF52058">
    <property type="entry name" value="L domain-like"/>
    <property type="match status" value="1"/>
</dbReference>
<dbReference type="PROSITE" id="PS50011">
    <property type="entry name" value="PROTEIN_KINASE_DOM"/>
    <property type="match status" value="1"/>
</dbReference>
<dbReference type="Gene3D" id="1.10.510.10">
    <property type="entry name" value="Transferase(Phosphotransferase) domain 1"/>
    <property type="match status" value="1"/>
</dbReference>
<keyword evidence="1" id="KW-1133">Transmembrane helix</keyword>
<dbReference type="InterPro" id="IPR008271">
    <property type="entry name" value="Ser/Thr_kinase_AS"/>
</dbReference>
<dbReference type="SMART" id="SM00220">
    <property type="entry name" value="S_TKc"/>
    <property type="match status" value="1"/>
</dbReference>
<dbReference type="SUPFAM" id="SSF56112">
    <property type="entry name" value="Protein kinase-like (PK-like)"/>
    <property type="match status" value="1"/>
</dbReference>
<dbReference type="InterPro" id="IPR000719">
    <property type="entry name" value="Prot_kinase_dom"/>
</dbReference>
<keyword evidence="4" id="KW-0808">Transferase</keyword>
<dbReference type="GO" id="GO:0005524">
    <property type="term" value="F:ATP binding"/>
    <property type="evidence" value="ECO:0007669"/>
    <property type="project" value="InterPro"/>
</dbReference>
<dbReference type="PANTHER" id="PTHR44329:SF214">
    <property type="entry name" value="PROTEIN KINASE DOMAIN-CONTAINING PROTEIN"/>
    <property type="match status" value="1"/>
</dbReference>
<evidence type="ECO:0000313" key="4">
    <source>
        <dbReference type="EMBL" id="ETV73488.1"/>
    </source>
</evidence>
<dbReference type="PRINTS" id="PR00109">
    <property type="entry name" value="TYRKINASE"/>
</dbReference>
<reference evidence="4" key="1">
    <citation type="submission" date="2013-12" db="EMBL/GenBank/DDBJ databases">
        <title>The Genome Sequence of Aphanomyces astaci APO3.</title>
        <authorList>
            <consortium name="The Broad Institute Genomics Platform"/>
            <person name="Russ C."/>
            <person name="Tyler B."/>
            <person name="van West P."/>
            <person name="Dieguez-Uribeondo J."/>
            <person name="Young S.K."/>
            <person name="Zeng Q."/>
            <person name="Gargeya S."/>
            <person name="Fitzgerald M."/>
            <person name="Abouelleil A."/>
            <person name="Alvarado L."/>
            <person name="Chapman S.B."/>
            <person name="Gainer-Dewar J."/>
            <person name="Goldberg J."/>
            <person name="Griggs A."/>
            <person name="Gujja S."/>
            <person name="Hansen M."/>
            <person name="Howarth C."/>
            <person name="Imamovic A."/>
            <person name="Ireland A."/>
            <person name="Larimer J."/>
            <person name="McCowan C."/>
            <person name="Murphy C."/>
            <person name="Pearson M."/>
            <person name="Poon T.W."/>
            <person name="Priest M."/>
            <person name="Roberts A."/>
            <person name="Saif S."/>
            <person name="Shea T."/>
            <person name="Sykes S."/>
            <person name="Wortman J."/>
            <person name="Nusbaum C."/>
            <person name="Birren B."/>
        </authorList>
    </citation>
    <scope>NUCLEOTIDE SEQUENCE [LARGE SCALE GENOMIC DNA]</scope>
    <source>
        <strain evidence="4">APO3</strain>
    </source>
</reference>
<keyword evidence="1" id="KW-0812">Transmembrane</keyword>
<feature type="signal peptide" evidence="2">
    <location>
        <begin position="1"/>
        <end position="23"/>
    </location>
</feature>
<dbReference type="VEuPathDB" id="FungiDB:H257_11616"/>
<feature type="transmembrane region" description="Helical" evidence="1">
    <location>
        <begin position="295"/>
        <end position="315"/>
    </location>
</feature>
<dbReference type="Pfam" id="PF00069">
    <property type="entry name" value="Pkinase"/>
    <property type="match status" value="1"/>
</dbReference>
<dbReference type="EMBL" id="KI913148">
    <property type="protein sequence ID" value="ETV73488.1"/>
    <property type="molecule type" value="Genomic_DNA"/>
</dbReference>
<gene>
    <name evidence="4" type="ORF">H257_11616</name>
</gene>
<dbReference type="OrthoDB" id="4062651at2759"/>
<keyword evidence="4" id="KW-0418">Kinase</keyword>
<sequence length="649" mass="71850">MASGTSVFYWLALLACLNVHAGGQTSCPYAKYASTFTSNPALCKQPDAILCIVDNQCNELPGKSFSMKNVTKDSTATDVLIITETAEHLASLPLIGNTYIQFFGPGLKSLGNLSMSNVSLLDFENNPGISYADAIFPKGMTRLSVARSGLTELPPTIPYGQLTEFFGWENQFTKIEHVDFRQASEVKFNGIPTLTSLTNVSISSRLIKFYFDVSDFTTFLVDDPTFQVLDSVATFQVRSIDVSKSCVPPNAPKRLKAGYTVCVSSVPFLQSSPSTPLNARTTTPTATESPFKLPMFLKCVGGGVVILGVLVWFLVYKRKHQQTTKDHSTANDFSYQATTANNLSTLDSIHFNMEELALIRLDEQALVKIKVVAQGAYGEVFIGNYKGETVAIKRLLPGKNSKHTVLLLIDEIKISFKLECPHIVRTLGASWVTPSMLEMVVEWMDQGDLKDVLEDTKPATQSTHSTSFPWRQKLECLLCIVEGLVYLHSLDIIHRDLKSRNVLMDSTKGTKLTDFGTAREATSDTMTIGVGTYRWMAPEVLKENYYTVAADMYSLGMVISELDTHHIPYVDLTNGRGKALVDTAIMSMVIHQEIRPTLTALCPPWIKQLALRCLEYDPEDRPTALQVSALVRKHLKLMGDDNQGGYQHL</sequence>
<protein>
    <submittedName>
        <fullName evidence="4">TKL protein kinase</fullName>
    </submittedName>
</protein>
<accession>W4G3G9</accession>
<dbReference type="STRING" id="112090.W4G3G9"/>
<keyword evidence="2" id="KW-0732">Signal</keyword>
<dbReference type="InterPro" id="IPR051681">
    <property type="entry name" value="Ser/Thr_Kinases-Pseudokinases"/>
</dbReference>
<evidence type="ECO:0000259" key="3">
    <source>
        <dbReference type="PROSITE" id="PS50011"/>
    </source>
</evidence>
<dbReference type="PROSITE" id="PS00108">
    <property type="entry name" value="PROTEIN_KINASE_ST"/>
    <property type="match status" value="1"/>
</dbReference>
<feature type="chain" id="PRO_5004842032" evidence="2">
    <location>
        <begin position="24"/>
        <end position="649"/>
    </location>
</feature>
<dbReference type="InterPro" id="IPR011009">
    <property type="entry name" value="Kinase-like_dom_sf"/>
</dbReference>
<dbReference type="GeneID" id="20813612"/>
<proteinExistence type="predicted"/>
<evidence type="ECO:0000256" key="2">
    <source>
        <dbReference type="SAM" id="SignalP"/>
    </source>
</evidence>
<dbReference type="PANTHER" id="PTHR44329">
    <property type="entry name" value="SERINE/THREONINE-PROTEIN KINASE TNNI3K-RELATED"/>
    <property type="match status" value="1"/>
</dbReference>